<dbReference type="SUPFAM" id="SSF56436">
    <property type="entry name" value="C-type lectin-like"/>
    <property type="match status" value="1"/>
</dbReference>
<gene>
    <name evidence="2" type="ORF">DSM106972_078090</name>
</gene>
<protein>
    <recommendedName>
        <fullName evidence="1">Sulfatase-modifying factor enzyme-like domain-containing protein</fullName>
    </recommendedName>
</protein>
<dbReference type="InterPro" id="IPR005532">
    <property type="entry name" value="SUMF_dom"/>
</dbReference>
<dbReference type="Gene3D" id="3.90.1580.10">
    <property type="entry name" value="paralog of FGE (formylglycine-generating enzyme)"/>
    <property type="match status" value="1"/>
</dbReference>
<dbReference type="InterPro" id="IPR042095">
    <property type="entry name" value="SUMF_sf"/>
</dbReference>
<dbReference type="PANTHER" id="PTHR23150:SF19">
    <property type="entry name" value="FORMYLGLYCINE-GENERATING ENZYME"/>
    <property type="match status" value="1"/>
</dbReference>
<organism evidence="2 3">
    <name type="scientific">Dulcicalothrix desertica PCC 7102</name>
    <dbReference type="NCBI Taxonomy" id="232991"/>
    <lineage>
        <taxon>Bacteria</taxon>
        <taxon>Bacillati</taxon>
        <taxon>Cyanobacteriota</taxon>
        <taxon>Cyanophyceae</taxon>
        <taxon>Nostocales</taxon>
        <taxon>Calotrichaceae</taxon>
        <taxon>Dulcicalothrix</taxon>
    </lineage>
</organism>
<evidence type="ECO:0000259" key="1">
    <source>
        <dbReference type="Pfam" id="PF03781"/>
    </source>
</evidence>
<feature type="domain" description="Sulfatase-modifying factor enzyme-like" evidence="1">
    <location>
        <begin position="1"/>
        <end position="228"/>
    </location>
</feature>
<reference evidence="2" key="1">
    <citation type="submission" date="2018-12" db="EMBL/GenBank/DDBJ databases">
        <authorList>
            <person name="Will S."/>
            <person name="Neumann-Schaal M."/>
            <person name="Henke P."/>
        </authorList>
    </citation>
    <scope>NUCLEOTIDE SEQUENCE</scope>
    <source>
        <strain evidence="2">PCC 7102</strain>
    </source>
</reference>
<dbReference type="InterPro" id="IPR016187">
    <property type="entry name" value="CTDL_fold"/>
</dbReference>
<dbReference type="Proteomes" id="UP000271624">
    <property type="component" value="Unassembled WGS sequence"/>
</dbReference>
<sequence length="231" mass="26023">MVKIPGGVFMMGSPENEGENSERPQHQVTVPAFFMAKFPITQEQYQAVMGSNPSCFIGAKRPVESVIWNNAVNFCTKISRISGKSYRLPTEAEWEYACRAGTITPFNFGKTITTDLVNYDGNYVYASIFKGRYRQQTTDVGSFPANDFGLYDMHGNVWEWCQDKRHDNYDGVPTDGSAWLDSNASYANEYSQILRGGSWNNNPGLCRSAYRNWNHPGNDLSTLGFRVVCNI</sequence>
<dbReference type="Pfam" id="PF03781">
    <property type="entry name" value="FGE-sulfatase"/>
    <property type="match status" value="1"/>
</dbReference>
<comment type="caution">
    <text evidence="2">The sequence shown here is derived from an EMBL/GenBank/DDBJ whole genome shotgun (WGS) entry which is preliminary data.</text>
</comment>
<proteinExistence type="predicted"/>
<name>A0A3S1CAL9_9CYAN</name>
<dbReference type="PANTHER" id="PTHR23150">
    <property type="entry name" value="SULFATASE MODIFYING FACTOR 1, 2"/>
    <property type="match status" value="1"/>
</dbReference>
<dbReference type="AlphaFoldDB" id="A0A3S1CAL9"/>
<keyword evidence="3" id="KW-1185">Reference proteome</keyword>
<evidence type="ECO:0000313" key="3">
    <source>
        <dbReference type="Proteomes" id="UP000271624"/>
    </source>
</evidence>
<reference evidence="2" key="2">
    <citation type="journal article" date="2019" name="Genome Biol. Evol.">
        <title>Day and night: Metabolic profiles and evolutionary relationships of six axenic non-marine cyanobacteria.</title>
        <authorList>
            <person name="Will S.E."/>
            <person name="Henke P."/>
            <person name="Boedeker C."/>
            <person name="Huang S."/>
            <person name="Brinkmann H."/>
            <person name="Rohde M."/>
            <person name="Jarek M."/>
            <person name="Friedl T."/>
            <person name="Seufert S."/>
            <person name="Schumacher M."/>
            <person name="Overmann J."/>
            <person name="Neumann-Schaal M."/>
            <person name="Petersen J."/>
        </authorList>
    </citation>
    <scope>NUCLEOTIDE SEQUENCE [LARGE SCALE GENOMIC DNA]</scope>
    <source>
        <strain evidence="2">PCC 7102</strain>
    </source>
</reference>
<evidence type="ECO:0000313" key="2">
    <source>
        <dbReference type="EMBL" id="RUS99367.1"/>
    </source>
</evidence>
<dbReference type="EMBL" id="RSCL01000026">
    <property type="protein sequence ID" value="RUS99367.1"/>
    <property type="molecule type" value="Genomic_DNA"/>
</dbReference>
<dbReference type="InterPro" id="IPR051043">
    <property type="entry name" value="Sulfatase_Mod_Factor_Kinase"/>
</dbReference>
<dbReference type="RefSeq" id="WP_186538652.1">
    <property type="nucleotide sequence ID" value="NZ_RSCL01000026.1"/>
</dbReference>
<dbReference type="GO" id="GO:0120147">
    <property type="term" value="F:formylglycine-generating oxidase activity"/>
    <property type="evidence" value="ECO:0007669"/>
    <property type="project" value="TreeGrafter"/>
</dbReference>
<accession>A0A3S1CAL9</accession>